<keyword evidence="3" id="KW-1185">Reference proteome</keyword>
<dbReference type="InterPro" id="IPR029675">
    <property type="entry name" value="PGAP4"/>
</dbReference>
<proteinExistence type="predicted"/>
<evidence type="ECO:0000313" key="3">
    <source>
        <dbReference type="Proteomes" id="UP000053732"/>
    </source>
</evidence>
<protein>
    <submittedName>
        <fullName evidence="2">Glycosyl transferase, family 54</fullName>
    </submittedName>
</protein>
<dbReference type="PANTHER" id="PTHR31410">
    <property type="entry name" value="TRANSMEMBRANE PROTEIN 246"/>
    <property type="match status" value="1"/>
</dbReference>
<dbReference type="GO" id="GO:0006506">
    <property type="term" value="P:GPI anchor biosynthetic process"/>
    <property type="evidence" value="ECO:0007669"/>
    <property type="project" value="InterPro"/>
</dbReference>
<name>A0A0G4PWZ2_PENC3</name>
<accession>A0A0G4PWZ2</accession>
<dbReference type="GO" id="GO:0000139">
    <property type="term" value="C:Golgi membrane"/>
    <property type="evidence" value="ECO:0007669"/>
    <property type="project" value="InterPro"/>
</dbReference>
<keyword evidence="1" id="KW-0812">Transmembrane</keyword>
<keyword evidence="2" id="KW-0808">Transferase</keyword>
<dbReference type="GO" id="GO:0016757">
    <property type="term" value="F:glycosyltransferase activity"/>
    <property type="evidence" value="ECO:0007669"/>
    <property type="project" value="InterPro"/>
</dbReference>
<keyword evidence="1" id="KW-0472">Membrane</keyword>
<reference evidence="2 3" key="1">
    <citation type="journal article" date="2014" name="Nat. Commun.">
        <title>Multiple recent horizontal transfers of a large genomic region in cheese making fungi.</title>
        <authorList>
            <person name="Cheeseman K."/>
            <person name="Ropars J."/>
            <person name="Renault P."/>
            <person name="Dupont J."/>
            <person name="Gouzy J."/>
            <person name="Branca A."/>
            <person name="Abraham A.L."/>
            <person name="Ceppi M."/>
            <person name="Conseiller E."/>
            <person name="Debuchy R."/>
            <person name="Malagnac F."/>
            <person name="Goarin A."/>
            <person name="Silar P."/>
            <person name="Lacoste S."/>
            <person name="Sallet E."/>
            <person name="Bensimon A."/>
            <person name="Giraud T."/>
            <person name="Brygoo Y."/>
        </authorList>
    </citation>
    <scope>NUCLEOTIDE SEQUENCE [LARGE SCALE GENOMIC DNA]</scope>
    <source>
        <strain evidence="3">FM 013</strain>
    </source>
</reference>
<evidence type="ECO:0000313" key="2">
    <source>
        <dbReference type="EMBL" id="CRL31012.1"/>
    </source>
</evidence>
<evidence type="ECO:0000256" key="1">
    <source>
        <dbReference type="SAM" id="Phobius"/>
    </source>
</evidence>
<dbReference type="CDD" id="cd22189">
    <property type="entry name" value="PGAP4-like_fungal"/>
    <property type="match status" value="1"/>
</dbReference>
<feature type="transmembrane region" description="Helical" evidence="1">
    <location>
        <begin position="295"/>
        <end position="316"/>
    </location>
</feature>
<gene>
    <name evidence="2" type="ORF">PCAMFM013_S067g000020</name>
</gene>
<dbReference type="EMBL" id="HG793200">
    <property type="protein sequence ID" value="CRL31012.1"/>
    <property type="molecule type" value="Genomic_DNA"/>
</dbReference>
<dbReference type="PANTHER" id="PTHR31410:SF1">
    <property type="entry name" value="POST-GPI ATTACHMENT TO PROTEINS FACTOR 4"/>
    <property type="match status" value="1"/>
</dbReference>
<dbReference type="AlphaFoldDB" id="A0A0G4PWZ2"/>
<keyword evidence="1" id="KW-1133">Transmembrane helix</keyword>
<dbReference type="Proteomes" id="UP000053732">
    <property type="component" value="Unassembled WGS sequence"/>
</dbReference>
<sequence>MKIFRTKNLLTDNLIYHHRWNVNPGYFYPRLSKMLVNRLVPTLGLSAISSVKGLRTFLFFLLSYALLFVVARRQSFRDPTSIFFDAMNAYDPVYSAIRLEQAASFIDAASNAAAPQITRAPRQPHFCLGIATIARKGARYFKDTVGTLLEGLSEEERADIHLILFIAHTDPSQHPAFAEPWLHKLADQVLLYNASEIDINHIRSLETNEAKIAGREKALFDYTYLLKACATVDTPYVIMLEDDLVALDGWYHRTVAALSSAEEQTRETGAANWLYLRLFYTEEFLGWNAEEWLNYLLYSILVVCFVACVLLIFRKLNPYTRSFLPNTIVVILSGVFTPLLIGLFFAAGRVTMLPPSRGVYQMPKFGCCSQAFVFPRSRIPELVELYTSKHIGYVDMLTEEYANARNEIRWAVTPSIVQHVGRKSSKGGDDDDILPPRKVKSKSQLTVAERLWNFGFEMNDAEALRAEHDAAKERAGS</sequence>
<feature type="transmembrane region" description="Helical" evidence="1">
    <location>
        <begin position="328"/>
        <end position="347"/>
    </location>
</feature>
<organism evidence="2 3">
    <name type="scientific">Penicillium camemberti (strain FM 013)</name>
    <dbReference type="NCBI Taxonomy" id="1429867"/>
    <lineage>
        <taxon>Eukaryota</taxon>
        <taxon>Fungi</taxon>
        <taxon>Dikarya</taxon>
        <taxon>Ascomycota</taxon>
        <taxon>Pezizomycotina</taxon>
        <taxon>Eurotiomycetes</taxon>
        <taxon>Eurotiomycetidae</taxon>
        <taxon>Eurotiales</taxon>
        <taxon>Aspergillaceae</taxon>
        <taxon>Penicillium</taxon>
    </lineage>
</organism>